<sequence>MERKRREGEAKQQVDSRYFCHSHPRVLSLTRPRNSSVLALSDAIGKQVVANLEHHIEPVKSARNANRKVNALTVAKVHAGDMVIRQALVDNNFPMPRATRAADRRPFALDLLGDFGGMQPLVVSSNESPSDDNWNERAMYPWLQSLFLFVARHIKHYLEGVADGRLPDRLVLPYEKTDVLAKGSDDRKRPDLGLGIRSRSRGIGPIGGRTEYAGALAIVEAKGEYAKGAGKPDEPQLKLGTPTRDAFEQLFMYMHQVYPNQCNRQFVWGISQSRAETRVCIFVNNGAVVSHAMNPHTPDGRCQFVQLLVDWSLCEAPLLGYDPTIEWLDGLKCWRIDMPSIATNTDMPPDTSSASSAPPYYFSRMYVEANHLFGHHTCCFPATMQRSGAPVSDENPIMPDAVVKDAWPYVEHGDVDRGKLGEVAFLKNIRQKLAESNLACHWYSPRLQEVLG</sequence>
<dbReference type="AlphaFoldDB" id="A0A9W7Y972"/>
<feature type="domain" description="Fungal-type protein kinase" evidence="1">
    <location>
        <begin position="242"/>
        <end position="432"/>
    </location>
</feature>
<dbReference type="EMBL" id="JANBOI010001764">
    <property type="protein sequence ID" value="KAJ1726122.1"/>
    <property type="molecule type" value="Genomic_DNA"/>
</dbReference>
<accession>A0A9W7Y972</accession>
<protein>
    <recommendedName>
        <fullName evidence="1">Fungal-type protein kinase domain-containing protein</fullName>
    </recommendedName>
</protein>
<dbReference type="Proteomes" id="UP001143981">
    <property type="component" value="Unassembled WGS sequence"/>
</dbReference>
<dbReference type="OrthoDB" id="5584477at2759"/>
<evidence type="ECO:0000313" key="3">
    <source>
        <dbReference type="Proteomes" id="UP001143981"/>
    </source>
</evidence>
<comment type="caution">
    <text evidence="2">The sequence shown here is derived from an EMBL/GenBank/DDBJ whole genome shotgun (WGS) entry which is preliminary data.</text>
</comment>
<proteinExistence type="predicted"/>
<feature type="non-terminal residue" evidence="2">
    <location>
        <position position="452"/>
    </location>
</feature>
<reference evidence="2" key="1">
    <citation type="submission" date="2022-07" db="EMBL/GenBank/DDBJ databases">
        <title>Phylogenomic reconstructions and comparative analyses of Kickxellomycotina fungi.</title>
        <authorList>
            <person name="Reynolds N.K."/>
            <person name="Stajich J.E."/>
            <person name="Barry K."/>
            <person name="Grigoriev I.V."/>
            <person name="Crous P."/>
            <person name="Smith M.E."/>
        </authorList>
    </citation>
    <scope>NUCLEOTIDE SEQUENCE</scope>
    <source>
        <strain evidence="2">BCRC 34381</strain>
    </source>
</reference>
<keyword evidence="3" id="KW-1185">Reference proteome</keyword>
<organism evidence="2 3">
    <name type="scientific">Coemansia biformis</name>
    <dbReference type="NCBI Taxonomy" id="1286918"/>
    <lineage>
        <taxon>Eukaryota</taxon>
        <taxon>Fungi</taxon>
        <taxon>Fungi incertae sedis</taxon>
        <taxon>Zoopagomycota</taxon>
        <taxon>Kickxellomycotina</taxon>
        <taxon>Kickxellomycetes</taxon>
        <taxon>Kickxellales</taxon>
        <taxon>Kickxellaceae</taxon>
        <taxon>Coemansia</taxon>
    </lineage>
</organism>
<evidence type="ECO:0000259" key="1">
    <source>
        <dbReference type="Pfam" id="PF17667"/>
    </source>
</evidence>
<name>A0A9W7Y972_9FUNG</name>
<gene>
    <name evidence="2" type="ORF">LPJ61_005404</name>
</gene>
<dbReference type="Pfam" id="PF17667">
    <property type="entry name" value="Pkinase_fungal"/>
    <property type="match status" value="1"/>
</dbReference>
<dbReference type="InterPro" id="IPR040976">
    <property type="entry name" value="Pkinase_fungal"/>
</dbReference>
<evidence type="ECO:0000313" key="2">
    <source>
        <dbReference type="EMBL" id="KAJ1726122.1"/>
    </source>
</evidence>